<protein>
    <submittedName>
        <fullName evidence="1">Uncharacterized protein</fullName>
    </submittedName>
</protein>
<evidence type="ECO:0000313" key="1">
    <source>
        <dbReference type="EMBL" id="QOD72225.1"/>
    </source>
</evidence>
<reference evidence="1 2" key="1">
    <citation type="submission" date="2020-09" db="EMBL/GenBank/DDBJ databases">
        <authorList>
            <person name="Chen F.-J."/>
            <person name="Lee Y.-T."/>
        </authorList>
    </citation>
    <scope>NUCLEOTIDE SEQUENCE [LARGE SCALE GENOMIC DNA]</scope>
    <source>
        <strain evidence="1 2">AS42</strain>
    </source>
</reference>
<name>A0A7H2QE19_9GAMM</name>
<dbReference type="EMBL" id="CP061828">
    <property type="protein sequence ID" value="QOD72225.1"/>
    <property type="molecule type" value="Genomic_DNA"/>
</dbReference>
<dbReference type="RefSeq" id="WP_190977726.1">
    <property type="nucleotide sequence ID" value="NZ_CP061568.1"/>
</dbReference>
<accession>A0A7H2QE19</accession>
<dbReference type="AlphaFoldDB" id="A0A7H2QE19"/>
<evidence type="ECO:0000313" key="2">
    <source>
        <dbReference type="Proteomes" id="UP000516672"/>
    </source>
</evidence>
<proteinExistence type="predicted"/>
<dbReference type="Proteomes" id="UP000516672">
    <property type="component" value="Chromosome"/>
</dbReference>
<organism evidence="1 2">
    <name type="scientific">Acinetobacter seifertii</name>
    <dbReference type="NCBI Taxonomy" id="1530123"/>
    <lineage>
        <taxon>Bacteria</taxon>
        <taxon>Pseudomonadati</taxon>
        <taxon>Pseudomonadota</taxon>
        <taxon>Gammaproteobacteria</taxon>
        <taxon>Moraxellales</taxon>
        <taxon>Moraxellaceae</taxon>
        <taxon>Acinetobacter</taxon>
        <taxon>Acinetobacter calcoaceticus/baumannii complex</taxon>
    </lineage>
</organism>
<sequence>MGLSCTAYKKLSQFDGTYNENNDVVTDDETGRVVHEDDYFQPYLNGHFPKHAEDINDTGYYTFEDSYWFRAGSYSGYNNFREQLAKLAGYPALEGEGNRHNHSNGAWKAEFGPFWELINFSDCEGVIGTAYSKKLLADFKQFDEKAKELDYHFYESYCDWMTAFEFASDDGAVDFH</sequence>
<reference evidence="2" key="2">
    <citation type="submission" date="2020-10" db="EMBL/GenBank/DDBJ databases">
        <title>Clinical and molecular characterization of Acinetobacter seifertii in Taiwan.</title>
        <authorList>
            <person name="Li L.-H."/>
            <person name="Yang Y.-S."/>
            <person name="Sun J.-R."/>
            <person name="Huang T.-W."/>
            <person name="Huang W.-C."/>
            <person name="Wang Y.-C."/>
            <person name="Kuo T.-H."/>
            <person name="Kuo S.-C."/>
            <person name="Chen T.-L."/>
        </authorList>
    </citation>
    <scope>NUCLEOTIDE SEQUENCE [LARGE SCALE GENOMIC DNA]</scope>
    <source>
        <strain evidence="2">AS42</strain>
    </source>
</reference>
<gene>
    <name evidence="1" type="ORF">IC779_14160</name>
</gene>